<gene>
    <name evidence="2" type="ORF">EM932_14240</name>
</gene>
<dbReference type="OrthoDB" id="9757917at2"/>
<dbReference type="Gene3D" id="3.40.50.300">
    <property type="entry name" value="P-loop containing nucleotide triphosphate hydrolases"/>
    <property type="match status" value="1"/>
</dbReference>
<dbReference type="AlphaFoldDB" id="A0A4S1DVX0"/>
<keyword evidence="3" id="KW-1185">Reference proteome</keyword>
<dbReference type="InterPro" id="IPR041679">
    <property type="entry name" value="DNA2/NAM7-like_C"/>
</dbReference>
<protein>
    <recommendedName>
        <fullName evidence="1">DNA2/NAM7 helicase-like C-terminal domain-containing protein</fullName>
    </recommendedName>
</protein>
<reference evidence="2 3" key="1">
    <citation type="submission" date="2019-04" db="EMBL/GenBank/DDBJ databases">
        <authorList>
            <person name="Liu A."/>
        </authorList>
    </citation>
    <scope>NUCLEOTIDE SEQUENCE [LARGE SCALE GENOMIC DNA]</scope>
    <source>
        <strain evidence="2 3">RZ03</strain>
    </source>
</reference>
<dbReference type="InterPro" id="IPR027417">
    <property type="entry name" value="P-loop_NTPase"/>
</dbReference>
<evidence type="ECO:0000259" key="1">
    <source>
        <dbReference type="Pfam" id="PF13087"/>
    </source>
</evidence>
<dbReference type="Pfam" id="PF13087">
    <property type="entry name" value="AAA_12"/>
    <property type="match status" value="1"/>
</dbReference>
<sequence>MSVQSMADRINPLGSYLTINSKKEWIGIPLRVHRRCISPMFEISNNIAYDNTMYCSTPSPKSVNINFQTSFIHCKGHVEGRHFVQEQAEKVKEILINEININKNLPDVFVITPFREIGYLLNSFLFKHLINEVKKHKEIDSSEMGDWLKSHIGTVHTFQGKQAEGVILCLGLDEITKGAANWASQKPNLLNVAITRAKYRFIAIGDKEIWLKQAYFNQLSKLNTEVQ</sequence>
<comment type="caution">
    <text evidence="2">The sequence shown here is derived from an EMBL/GenBank/DDBJ whole genome shotgun (WGS) entry which is preliminary data.</text>
</comment>
<dbReference type="SUPFAM" id="SSF52540">
    <property type="entry name" value="P-loop containing nucleoside triphosphate hydrolases"/>
    <property type="match status" value="1"/>
</dbReference>
<evidence type="ECO:0000313" key="2">
    <source>
        <dbReference type="EMBL" id="TGV01628.1"/>
    </source>
</evidence>
<accession>A0A4S1DVX0</accession>
<proteinExistence type="predicted"/>
<dbReference type="EMBL" id="SRSO01000021">
    <property type="protein sequence ID" value="TGV01628.1"/>
    <property type="molecule type" value="Genomic_DNA"/>
</dbReference>
<dbReference type="RefSeq" id="WP_135877866.1">
    <property type="nucleotide sequence ID" value="NZ_SRSO01000021.1"/>
</dbReference>
<dbReference type="Proteomes" id="UP000307602">
    <property type="component" value="Unassembled WGS sequence"/>
</dbReference>
<feature type="domain" description="DNA2/NAM7 helicase-like C-terminal" evidence="1">
    <location>
        <begin position="31"/>
        <end position="207"/>
    </location>
</feature>
<name>A0A4S1DVX0_9FLAO</name>
<organism evidence="2 3">
    <name type="scientific">Flavivirga rizhaonensis</name>
    <dbReference type="NCBI Taxonomy" id="2559571"/>
    <lineage>
        <taxon>Bacteria</taxon>
        <taxon>Pseudomonadati</taxon>
        <taxon>Bacteroidota</taxon>
        <taxon>Flavobacteriia</taxon>
        <taxon>Flavobacteriales</taxon>
        <taxon>Flavobacteriaceae</taxon>
        <taxon>Flavivirga</taxon>
    </lineage>
</organism>
<evidence type="ECO:0000313" key="3">
    <source>
        <dbReference type="Proteomes" id="UP000307602"/>
    </source>
</evidence>